<gene>
    <name evidence="1" type="ORF">IscW_ISCW015071</name>
</gene>
<dbReference type="PaxDb" id="6945-B7QM13"/>
<protein>
    <submittedName>
        <fullName evidence="1 2">Uncharacterized protein</fullName>
    </submittedName>
</protein>
<reference evidence="2" key="2">
    <citation type="submission" date="2020-05" db="UniProtKB">
        <authorList>
            <consortium name="EnsemblMetazoa"/>
        </authorList>
    </citation>
    <scope>IDENTIFICATION</scope>
    <source>
        <strain evidence="2">wikel</strain>
    </source>
</reference>
<organism>
    <name type="scientific">Ixodes scapularis</name>
    <name type="common">Black-legged tick</name>
    <name type="synonym">Deer tick</name>
    <dbReference type="NCBI Taxonomy" id="6945"/>
    <lineage>
        <taxon>Eukaryota</taxon>
        <taxon>Metazoa</taxon>
        <taxon>Ecdysozoa</taxon>
        <taxon>Arthropoda</taxon>
        <taxon>Chelicerata</taxon>
        <taxon>Arachnida</taxon>
        <taxon>Acari</taxon>
        <taxon>Parasitiformes</taxon>
        <taxon>Ixodida</taxon>
        <taxon>Ixodoidea</taxon>
        <taxon>Ixodidae</taxon>
        <taxon>Ixodinae</taxon>
        <taxon>Ixodes</taxon>
    </lineage>
</organism>
<name>B7QM13_IXOSC</name>
<reference evidence="1 3" key="1">
    <citation type="submission" date="2008-03" db="EMBL/GenBank/DDBJ databases">
        <title>Annotation of Ixodes scapularis.</title>
        <authorList>
            <consortium name="Ixodes scapularis Genome Project Consortium"/>
            <person name="Caler E."/>
            <person name="Hannick L.I."/>
            <person name="Bidwell S."/>
            <person name="Joardar V."/>
            <person name="Thiagarajan M."/>
            <person name="Amedeo P."/>
            <person name="Galinsky K.J."/>
            <person name="Schobel S."/>
            <person name="Inman J."/>
            <person name="Hostetler J."/>
            <person name="Miller J."/>
            <person name="Hammond M."/>
            <person name="Megy K."/>
            <person name="Lawson D."/>
            <person name="Kodira C."/>
            <person name="Sutton G."/>
            <person name="Meyer J."/>
            <person name="Hill C.A."/>
            <person name="Birren B."/>
            <person name="Nene V."/>
            <person name="Collins F."/>
            <person name="Alarcon-Chaidez F."/>
            <person name="Wikel S."/>
            <person name="Strausberg R."/>
        </authorList>
    </citation>
    <scope>NUCLEOTIDE SEQUENCE [LARGE SCALE GENOMIC DNA]</scope>
    <source>
        <strain evidence="3">Wikel</strain>
        <strain evidence="1">Wikel colony</strain>
    </source>
</reference>
<accession>B7QM13</accession>
<dbReference type="AlphaFoldDB" id="B7QM13"/>
<dbReference type="InParanoid" id="B7QM13"/>
<evidence type="ECO:0000313" key="3">
    <source>
        <dbReference type="Proteomes" id="UP000001555"/>
    </source>
</evidence>
<evidence type="ECO:0000313" key="2">
    <source>
        <dbReference type="EnsemblMetazoa" id="ISCW015071-PA"/>
    </source>
</evidence>
<dbReference type="EMBL" id="DS968796">
    <property type="protein sequence ID" value="EEC19885.1"/>
    <property type="molecule type" value="Genomic_DNA"/>
</dbReference>
<dbReference type="EMBL" id="ABJB011043249">
    <property type="status" value="NOT_ANNOTATED_CDS"/>
    <property type="molecule type" value="Genomic_DNA"/>
</dbReference>
<dbReference type="Proteomes" id="UP000001555">
    <property type="component" value="Unassembled WGS sequence"/>
</dbReference>
<dbReference type="HOGENOM" id="CLU_2266696_0_0_1"/>
<keyword evidence="3" id="KW-1185">Reference proteome</keyword>
<proteinExistence type="predicted"/>
<sequence length="103" mass="11137">MTNSPYSWNASGLLPRERTVNSSATPWGTASAIPGVYPLPPKTSGLPATPTAGPTVLVERTGTLESGSLWDLVPGYAWDSRTSIQGPSNWARPWTVSWKLRRL</sequence>
<dbReference type="VEuPathDB" id="VectorBase:ISCW015071"/>
<dbReference type="EnsemblMetazoa" id="ISCW015071-RA">
    <property type="protein sequence ID" value="ISCW015071-PA"/>
    <property type="gene ID" value="ISCW015071"/>
</dbReference>
<evidence type="ECO:0000313" key="1">
    <source>
        <dbReference type="EMBL" id="EEC19885.1"/>
    </source>
</evidence>
<dbReference type="VEuPathDB" id="VectorBase:ISCI015071"/>